<comment type="caution">
    <text evidence="2">The sequence shown here is derived from an EMBL/GenBank/DDBJ whole genome shotgun (WGS) entry which is preliminary data.</text>
</comment>
<gene>
    <name evidence="2" type="ORF">KI809_19175</name>
</gene>
<proteinExistence type="predicted"/>
<dbReference type="SUPFAM" id="SSF54060">
    <property type="entry name" value="His-Me finger endonucleases"/>
    <property type="match status" value="1"/>
</dbReference>
<dbReference type="Gene3D" id="3.90.75.20">
    <property type="match status" value="1"/>
</dbReference>
<keyword evidence="2" id="KW-0255">Endonuclease</keyword>
<protein>
    <submittedName>
        <fullName evidence="2">HNH endonuclease</fullName>
    </submittedName>
</protein>
<dbReference type="Proteomes" id="UP000811899">
    <property type="component" value="Unassembled WGS sequence"/>
</dbReference>
<name>A0AAW4L612_9BACT</name>
<keyword evidence="2" id="KW-0378">Hydrolase</keyword>
<evidence type="ECO:0000259" key="1">
    <source>
        <dbReference type="Pfam" id="PF13392"/>
    </source>
</evidence>
<dbReference type="EMBL" id="JAHCVJ010000012">
    <property type="protein sequence ID" value="MBT0666436.1"/>
    <property type="molecule type" value="Genomic_DNA"/>
</dbReference>
<evidence type="ECO:0000313" key="3">
    <source>
        <dbReference type="Proteomes" id="UP000811899"/>
    </source>
</evidence>
<keyword evidence="3" id="KW-1185">Reference proteome</keyword>
<dbReference type="Pfam" id="PF13392">
    <property type="entry name" value="HNH_3"/>
    <property type="match status" value="1"/>
</dbReference>
<dbReference type="GO" id="GO:0004519">
    <property type="term" value="F:endonuclease activity"/>
    <property type="evidence" value="ECO:0007669"/>
    <property type="project" value="UniProtKB-KW"/>
</dbReference>
<dbReference type="AlphaFoldDB" id="A0AAW4L612"/>
<sequence length="138" mass="16353">MESTESKTPYLSSKNHLWDNAKSFRNSAGYIVLYVYDPVAKKTLHRMLHIVLWERAHGKRVPPRCCIHHLNGITDDNRVENLLCVPKTMHMRLHRDLKRLSQSLSPVFFNIKRHAIISEHVDQITEHQKRRERWGIHS</sequence>
<feature type="domain" description="HNH nuclease" evidence="1">
    <location>
        <begin position="47"/>
        <end position="92"/>
    </location>
</feature>
<accession>A0AAW4L612</accession>
<organism evidence="2 3">
    <name type="scientific">Geoanaerobacter pelophilus</name>
    <dbReference type="NCBI Taxonomy" id="60036"/>
    <lineage>
        <taxon>Bacteria</taxon>
        <taxon>Pseudomonadati</taxon>
        <taxon>Thermodesulfobacteriota</taxon>
        <taxon>Desulfuromonadia</taxon>
        <taxon>Geobacterales</taxon>
        <taxon>Geobacteraceae</taxon>
        <taxon>Geoanaerobacter</taxon>
    </lineage>
</organism>
<keyword evidence="2" id="KW-0540">Nuclease</keyword>
<dbReference type="RefSeq" id="WP_214173209.1">
    <property type="nucleotide sequence ID" value="NZ_JAHCVJ010000012.1"/>
</dbReference>
<evidence type="ECO:0000313" key="2">
    <source>
        <dbReference type="EMBL" id="MBT0666436.1"/>
    </source>
</evidence>
<dbReference type="InterPro" id="IPR003615">
    <property type="entry name" value="HNH_nuc"/>
</dbReference>
<reference evidence="2 3" key="1">
    <citation type="submission" date="2021-05" db="EMBL/GenBank/DDBJ databases">
        <title>The draft genome of Geobacter pelophilus DSM 12255.</title>
        <authorList>
            <person name="Xu Z."/>
            <person name="Masuda Y."/>
            <person name="Itoh H."/>
            <person name="Senoo K."/>
        </authorList>
    </citation>
    <scope>NUCLEOTIDE SEQUENCE [LARGE SCALE GENOMIC DNA]</scope>
    <source>
        <strain evidence="2 3">DSM 12255</strain>
    </source>
</reference>
<dbReference type="InterPro" id="IPR044925">
    <property type="entry name" value="His-Me_finger_sf"/>
</dbReference>